<evidence type="ECO:0000256" key="1">
    <source>
        <dbReference type="SAM" id="MobiDB-lite"/>
    </source>
</evidence>
<feature type="compositionally biased region" description="Pro residues" evidence="1">
    <location>
        <begin position="364"/>
        <end position="380"/>
    </location>
</feature>
<dbReference type="InterPro" id="IPR031630">
    <property type="entry name" value="CCDC117"/>
</dbReference>
<feature type="compositionally biased region" description="Pro residues" evidence="1">
    <location>
        <begin position="237"/>
        <end position="249"/>
    </location>
</feature>
<dbReference type="PANTHER" id="PTHR36128:SF1">
    <property type="entry name" value="COILED-COIL DOMAIN-CONTAINING PROTEIN 117"/>
    <property type="match status" value="1"/>
</dbReference>
<evidence type="ECO:0000313" key="2">
    <source>
        <dbReference type="Ensembl" id="ENSSMAP00000025657.2"/>
    </source>
</evidence>
<accession>A0A8D3AYM8</accession>
<dbReference type="Proteomes" id="UP000694558">
    <property type="component" value="Chromosome 9"/>
</dbReference>
<dbReference type="Ensembl" id="ENSSMAT00000025971.2">
    <property type="protein sequence ID" value="ENSSMAP00000025657.2"/>
    <property type="gene ID" value="ENSSMAG00000015710.2"/>
</dbReference>
<evidence type="ECO:0000313" key="3">
    <source>
        <dbReference type="Proteomes" id="UP000694558"/>
    </source>
</evidence>
<gene>
    <name evidence="2" type="primary">ccdc117</name>
</gene>
<reference evidence="2" key="2">
    <citation type="submission" date="2025-08" db="UniProtKB">
        <authorList>
            <consortium name="Ensembl"/>
        </authorList>
    </citation>
    <scope>IDENTIFICATION</scope>
</reference>
<dbReference type="GeneTree" id="ENSGT00390000005772"/>
<dbReference type="PANTHER" id="PTHR36128">
    <property type="entry name" value="COILED-COIL DOMAIN-CONTAINING PROTEIN 117"/>
    <property type="match status" value="1"/>
</dbReference>
<name>A0A8D3AYM8_SCOMX</name>
<dbReference type="AlphaFoldDB" id="A0A8D3AYM8"/>
<sequence>MNTEPGLDPYLNCNTCAELIANMAISPARGQKLLLDCAEALCPAPRHSAHENQCPSHTGGPSQPWHRYLVCQQRLTCLPDGEGDCVEVVAGRLQSQSVQCQEADHRLAVRERADIGTEPVTGRTTMHHPAPLSSQRGFLPAMYSFSGPTSLPEFDLGPPSTSGHLQRATASNNSWETRCLRKHRRRVDDEGCSAKRRRLMVEAEVDVLEGSNGGARRDWPAAKSCPPLSAQRAGSAPPQPQPSTLPHPSPVLSRPEMESSCMEIEAAQRKLQEIEDRITLEDDDEDLDVEPAPRRPVLVISDSLKEDLQRGISNILPHKVAQSVSHSCMELVLWRPPDDPFCRRLKDSLQKQRKQQTVSRQIPTPCPSPVPHSPLSPPSAPADTHSLLYSFPVAHSSGEEDMEM</sequence>
<dbReference type="Pfam" id="PF15810">
    <property type="entry name" value="CCDC117"/>
    <property type="match status" value="1"/>
</dbReference>
<reference evidence="2" key="1">
    <citation type="submission" date="2023-05" db="EMBL/GenBank/DDBJ databases">
        <title>High-quality long-read genome of Scophthalmus maximus.</title>
        <authorList>
            <person name="Lien S."/>
            <person name="Martinez P."/>
        </authorList>
    </citation>
    <scope>NUCLEOTIDE SEQUENCE [LARGE SCALE GENOMIC DNA]</scope>
</reference>
<organism evidence="2 3">
    <name type="scientific">Scophthalmus maximus</name>
    <name type="common">Turbot</name>
    <name type="synonym">Psetta maxima</name>
    <dbReference type="NCBI Taxonomy" id="52904"/>
    <lineage>
        <taxon>Eukaryota</taxon>
        <taxon>Metazoa</taxon>
        <taxon>Chordata</taxon>
        <taxon>Craniata</taxon>
        <taxon>Vertebrata</taxon>
        <taxon>Euteleostomi</taxon>
        <taxon>Actinopterygii</taxon>
        <taxon>Neopterygii</taxon>
        <taxon>Teleostei</taxon>
        <taxon>Neoteleostei</taxon>
        <taxon>Acanthomorphata</taxon>
        <taxon>Carangaria</taxon>
        <taxon>Pleuronectiformes</taxon>
        <taxon>Pleuronectoidei</taxon>
        <taxon>Scophthalmidae</taxon>
        <taxon>Scophthalmus</taxon>
    </lineage>
</organism>
<feature type="region of interest" description="Disordered" evidence="1">
    <location>
        <begin position="352"/>
        <end position="404"/>
    </location>
</feature>
<evidence type="ECO:0008006" key="4">
    <source>
        <dbReference type="Google" id="ProtNLM"/>
    </source>
</evidence>
<proteinExistence type="predicted"/>
<feature type="region of interest" description="Disordered" evidence="1">
    <location>
        <begin position="211"/>
        <end position="258"/>
    </location>
</feature>
<protein>
    <recommendedName>
        <fullName evidence="4">Coiled-coil domain-containing protein 117</fullName>
    </recommendedName>
</protein>